<evidence type="ECO:0000313" key="2">
    <source>
        <dbReference type="EMBL" id="WAJ69462.1"/>
    </source>
</evidence>
<keyword evidence="3" id="KW-1185">Reference proteome</keyword>
<reference evidence="2" key="1">
    <citation type="submission" date="2022-10" db="EMBL/GenBank/DDBJ databases">
        <title>Catenovulum adriacola sp. nov. isolated in the Harbour of Susak.</title>
        <authorList>
            <person name="Schoch T."/>
            <person name="Reich S.J."/>
            <person name="Stoeferle S."/>
            <person name="Flaiz M."/>
            <person name="Kazda M."/>
            <person name="Riedel C.U."/>
            <person name="Duerre P."/>
        </authorList>
    </citation>
    <scope>NUCLEOTIDE SEQUENCE</scope>
    <source>
        <strain evidence="2">TS8</strain>
    </source>
</reference>
<dbReference type="PANTHER" id="PTHR33525:SF6">
    <property type="entry name" value="HDOD DOMAIN-CONTAINING PROTEIN"/>
    <property type="match status" value="1"/>
</dbReference>
<dbReference type="PROSITE" id="PS51833">
    <property type="entry name" value="HDOD"/>
    <property type="match status" value="1"/>
</dbReference>
<dbReference type="PANTHER" id="PTHR33525">
    <property type="match status" value="1"/>
</dbReference>
<protein>
    <submittedName>
        <fullName evidence="2">HDOD domain-containing protein</fullName>
    </submittedName>
</protein>
<dbReference type="InterPro" id="IPR052340">
    <property type="entry name" value="RNase_Y/CdgJ"/>
</dbReference>
<gene>
    <name evidence="2" type="ORF">OLW01_09770</name>
</gene>
<dbReference type="Pfam" id="PF08668">
    <property type="entry name" value="HDOD"/>
    <property type="match status" value="1"/>
</dbReference>
<dbReference type="Gene3D" id="1.10.3210.10">
    <property type="entry name" value="Hypothetical protein af1432"/>
    <property type="match status" value="1"/>
</dbReference>
<dbReference type="SUPFAM" id="SSF109604">
    <property type="entry name" value="HD-domain/PDEase-like"/>
    <property type="match status" value="1"/>
</dbReference>
<evidence type="ECO:0000259" key="1">
    <source>
        <dbReference type="PROSITE" id="PS51833"/>
    </source>
</evidence>
<dbReference type="Proteomes" id="UP001163726">
    <property type="component" value="Chromosome"/>
</dbReference>
<feature type="domain" description="HDOD" evidence="1">
    <location>
        <begin position="18"/>
        <end position="213"/>
    </location>
</feature>
<dbReference type="RefSeq" id="WP_268073698.1">
    <property type="nucleotide sequence ID" value="NZ_CP109965.1"/>
</dbReference>
<accession>A0ABY7AL54</accession>
<dbReference type="InterPro" id="IPR013976">
    <property type="entry name" value="HDOD"/>
</dbReference>
<sequence>MIEVDDKVALDVTHGFHIPPKPEVLIKLKALMAHKEPEMLDIADLISSDVGLSAGILKAINSPLYGLDRSVSDIKQAVVFLGVTGTNALATAIELKRSFNQKDSCISLERFWDSATEIAAVSAFIAYKFKHKVIVESIYTLGLFHDCGIPAMACNYADYKELLMEANDNYEISQVELEQAKYSTDHATVGYFLAKSWHLPDDLCQVILRHQERDFLSQVRDEQMKMGYAAIKMAENIVTSCKRFVAAPDWPHIKQDVLDALEIDIDEYQDIRDDVDDIINSTQVVL</sequence>
<dbReference type="EMBL" id="CP109965">
    <property type="protein sequence ID" value="WAJ69462.1"/>
    <property type="molecule type" value="Genomic_DNA"/>
</dbReference>
<name>A0ABY7AL54_9ALTE</name>
<evidence type="ECO:0000313" key="3">
    <source>
        <dbReference type="Proteomes" id="UP001163726"/>
    </source>
</evidence>
<proteinExistence type="predicted"/>
<organism evidence="2 3">
    <name type="scientific">Catenovulum adriaticum</name>
    <dbReference type="NCBI Taxonomy" id="2984846"/>
    <lineage>
        <taxon>Bacteria</taxon>
        <taxon>Pseudomonadati</taxon>
        <taxon>Pseudomonadota</taxon>
        <taxon>Gammaproteobacteria</taxon>
        <taxon>Alteromonadales</taxon>
        <taxon>Alteromonadaceae</taxon>
        <taxon>Catenovulum</taxon>
    </lineage>
</organism>